<evidence type="ECO:0000313" key="3">
    <source>
        <dbReference type="Proteomes" id="UP000317036"/>
    </source>
</evidence>
<accession>A0A559JK72</accession>
<dbReference type="InterPro" id="IPR003346">
    <property type="entry name" value="Transposase_20"/>
</dbReference>
<dbReference type="EMBL" id="VNJI01000077">
    <property type="protein sequence ID" value="TVY00272.1"/>
    <property type="molecule type" value="Genomic_DNA"/>
</dbReference>
<dbReference type="PANTHER" id="PTHR33055">
    <property type="entry name" value="TRANSPOSASE FOR INSERTION SEQUENCE ELEMENT IS1111A"/>
    <property type="match status" value="1"/>
</dbReference>
<keyword evidence="3" id="KW-1185">Reference proteome</keyword>
<evidence type="ECO:0000313" key="2">
    <source>
        <dbReference type="EMBL" id="TVY00272.1"/>
    </source>
</evidence>
<protein>
    <submittedName>
        <fullName evidence="2">IS110 family transposase</fullName>
    </submittedName>
</protein>
<dbReference type="GO" id="GO:0003677">
    <property type="term" value="F:DNA binding"/>
    <property type="evidence" value="ECO:0007669"/>
    <property type="project" value="InterPro"/>
</dbReference>
<dbReference type="InterPro" id="IPR047650">
    <property type="entry name" value="Transpos_IS110"/>
</dbReference>
<dbReference type="GO" id="GO:0004803">
    <property type="term" value="F:transposase activity"/>
    <property type="evidence" value="ECO:0007669"/>
    <property type="project" value="InterPro"/>
</dbReference>
<feature type="domain" description="Transposase IS116/IS110/IS902 C-terminal" evidence="1">
    <location>
        <begin position="141"/>
        <end position="226"/>
    </location>
</feature>
<organism evidence="2 3">
    <name type="scientific">Paenibacillus cremeus</name>
    <dbReference type="NCBI Taxonomy" id="2163881"/>
    <lineage>
        <taxon>Bacteria</taxon>
        <taxon>Bacillati</taxon>
        <taxon>Bacillota</taxon>
        <taxon>Bacilli</taxon>
        <taxon>Bacillales</taxon>
        <taxon>Paenibacillaceae</taxon>
        <taxon>Paenibacillus</taxon>
    </lineage>
</organism>
<dbReference type="Pfam" id="PF02371">
    <property type="entry name" value="Transposase_20"/>
    <property type="match status" value="1"/>
</dbReference>
<dbReference type="AlphaFoldDB" id="A0A559JK72"/>
<dbReference type="Proteomes" id="UP000317036">
    <property type="component" value="Unassembled WGS sequence"/>
</dbReference>
<sequence>MIRQHEKLTMSISNRKRRIQDLVTFAVPLLLDCFEDPFTLRARLVFKKYFHPARVKQLGVRRLASALLKGSDKPMHAGLDEQVYAALMDAYELYGEQEFLDFDALSDEMTHEIEMLEQEEKLLQMLNEKIYALYEHLHPSRNLETIPGIGKTLAPVMFAIISNPGRFSSTEGFRSFTGMIPGRSESGLMEGKGGKMTKAGPPSIRRALYLAADVARQWDPQIAKHYYEQMVLKGNQHVKATCAIATKMASRVLRVLKEDVPYEIRDVDGTVLTRQEARQTIVENWMVPDTVRKRLRKKK</sequence>
<name>A0A559JK72_9BACL</name>
<dbReference type="OrthoDB" id="9811278at2"/>
<evidence type="ECO:0000259" key="1">
    <source>
        <dbReference type="Pfam" id="PF02371"/>
    </source>
</evidence>
<reference evidence="2 3" key="1">
    <citation type="submission" date="2019-07" db="EMBL/GenBank/DDBJ databases">
        <authorList>
            <person name="Kim J."/>
        </authorList>
    </citation>
    <scope>NUCLEOTIDE SEQUENCE [LARGE SCALE GENOMIC DNA]</scope>
    <source>
        <strain evidence="2 3">JC52</strain>
    </source>
</reference>
<dbReference type="GO" id="GO:0006313">
    <property type="term" value="P:DNA transposition"/>
    <property type="evidence" value="ECO:0007669"/>
    <property type="project" value="InterPro"/>
</dbReference>
<proteinExistence type="predicted"/>
<gene>
    <name evidence="2" type="ORF">FPZ49_33340</name>
</gene>
<comment type="caution">
    <text evidence="2">The sequence shown here is derived from an EMBL/GenBank/DDBJ whole genome shotgun (WGS) entry which is preliminary data.</text>
</comment>